<dbReference type="Proteomes" id="UP001596043">
    <property type="component" value="Unassembled WGS sequence"/>
</dbReference>
<feature type="transmembrane region" description="Helical" evidence="5">
    <location>
        <begin position="41"/>
        <end position="60"/>
    </location>
</feature>
<evidence type="ECO:0000256" key="5">
    <source>
        <dbReference type="SAM" id="Phobius"/>
    </source>
</evidence>
<dbReference type="Pfam" id="PF09685">
    <property type="entry name" value="MamF_MmsF"/>
    <property type="match status" value="1"/>
</dbReference>
<evidence type="ECO:0000313" key="7">
    <source>
        <dbReference type="Proteomes" id="UP001596043"/>
    </source>
</evidence>
<comment type="subcellular location">
    <subcellularLocation>
        <location evidence="1">Membrane</location>
        <topology evidence="1">Multi-pass membrane protein</topology>
    </subcellularLocation>
</comment>
<evidence type="ECO:0000256" key="2">
    <source>
        <dbReference type="ARBA" id="ARBA00022692"/>
    </source>
</evidence>
<feature type="transmembrane region" description="Helical" evidence="5">
    <location>
        <begin position="12"/>
        <end position="29"/>
    </location>
</feature>
<organism evidence="6 7">
    <name type="scientific">Dokdonia ponticola</name>
    <dbReference type="NCBI Taxonomy" id="2041041"/>
    <lineage>
        <taxon>Bacteria</taxon>
        <taxon>Pseudomonadati</taxon>
        <taxon>Bacteroidota</taxon>
        <taxon>Flavobacteriia</taxon>
        <taxon>Flavobacteriales</taxon>
        <taxon>Flavobacteriaceae</taxon>
        <taxon>Dokdonia</taxon>
    </lineage>
</organism>
<evidence type="ECO:0000256" key="1">
    <source>
        <dbReference type="ARBA" id="ARBA00004141"/>
    </source>
</evidence>
<sequence>MKTPTSDEKTTAIIAYVTFIGLIIAMVMNDAQRSNLVSYHIRNMIGLSLISAGFGVLGWIGFPGLLLSGFGIVLMILWFIGFVGALKGEKQEIPVLGKYFQDWFKSI</sequence>
<proteinExistence type="predicted"/>
<keyword evidence="2 5" id="KW-0812">Transmembrane</keyword>
<name>A0ABV9HTE1_9FLAO</name>
<accession>A0ABV9HTE1</accession>
<keyword evidence="7" id="KW-1185">Reference proteome</keyword>
<keyword evidence="3 5" id="KW-1133">Transmembrane helix</keyword>
<dbReference type="InterPro" id="IPR019109">
    <property type="entry name" value="MamF_MmsF"/>
</dbReference>
<gene>
    <name evidence="6" type="ORF">ACFO3O_01295</name>
</gene>
<evidence type="ECO:0000256" key="3">
    <source>
        <dbReference type="ARBA" id="ARBA00022989"/>
    </source>
</evidence>
<comment type="caution">
    <text evidence="6">The sequence shown here is derived from an EMBL/GenBank/DDBJ whole genome shotgun (WGS) entry which is preliminary data.</text>
</comment>
<dbReference type="EMBL" id="JBHSFV010000001">
    <property type="protein sequence ID" value="MFC4632524.1"/>
    <property type="molecule type" value="Genomic_DNA"/>
</dbReference>
<reference evidence="7" key="1">
    <citation type="journal article" date="2019" name="Int. J. Syst. Evol. Microbiol.">
        <title>The Global Catalogue of Microorganisms (GCM) 10K type strain sequencing project: providing services to taxonomists for standard genome sequencing and annotation.</title>
        <authorList>
            <consortium name="The Broad Institute Genomics Platform"/>
            <consortium name="The Broad Institute Genome Sequencing Center for Infectious Disease"/>
            <person name="Wu L."/>
            <person name="Ma J."/>
        </authorList>
    </citation>
    <scope>NUCLEOTIDE SEQUENCE [LARGE SCALE GENOMIC DNA]</scope>
    <source>
        <strain evidence="7">YJ-61-S</strain>
    </source>
</reference>
<keyword evidence="4 5" id="KW-0472">Membrane</keyword>
<dbReference type="RefSeq" id="WP_379976724.1">
    <property type="nucleotide sequence ID" value="NZ_JBHSFV010000001.1"/>
</dbReference>
<evidence type="ECO:0000256" key="4">
    <source>
        <dbReference type="ARBA" id="ARBA00023136"/>
    </source>
</evidence>
<evidence type="ECO:0000313" key="6">
    <source>
        <dbReference type="EMBL" id="MFC4632524.1"/>
    </source>
</evidence>
<protein>
    <submittedName>
        <fullName evidence="6">DUF4870 domain-containing protein</fullName>
    </submittedName>
</protein>
<feature type="transmembrane region" description="Helical" evidence="5">
    <location>
        <begin position="66"/>
        <end position="86"/>
    </location>
</feature>